<dbReference type="AlphaFoldDB" id="A0A956SHJ7"/>
<reference evidence="2" key="1">
    <citation type="submission" date="2020-04" db="EMBL/GenBank/DDBJ databases">
        <authorList>
            <person name="Zhang T."/>
        </authorList>
    </citation>
    <scope>NUCLEOTIDE SEQUENCE</scope>
    <source>
        <strain evidence="2">HKST-UBA02</strain>
    </source>
</reference>
<dbReference type="EMBL" id="JAGQHS010000181">
    <property type="protein sequence ID" value="MCA9758528.1"/>
    <property type="molecule type" value="Genomic_DNA"/>
</dbReference>
<comment type="caution">
    <text evidence="2">The sequence shown here is derived from an EMBL/GenBank/DDBJ whole genome shotgun (WGS) entry which is preliminary data.</text>
</comment>
<reference evidence="2" key="2">
    <citation type="journal article" date="2021" name="Microbiome">
        <title>Successional dynamics and alternative stable states in a saline activated sludge microbial community over 9 years.</title>
        <authorList>
            <person name="Wang Y."/>
            <person name="Ye J."/>
            <person name="Ju F."/>
            <person name="Liu L."/>
            <person name="Boyd J.A."/>
            <person name="Deng Y."/>
            <person name="Parks D.H."/>
            <person name="Jiang X."/>
            <person name="Yin X."/>
            <person name="Woodcroft B.J."/>
            <person name="Tyson G.W."/>
            <person name="Hugenholtz P."/>
            <person name="Polz M.F."/>
            <person name="Zhang T."/>
        </authorList>
    </citation>
    <scope>NUCLEOTIDE SEQUENCE</scope>
    <source>
        <strain evidence="2">HKST-UBA02</strain>
    </source>
</reference>
<keyword evidence="1" id="KW-0732">Signal</keyword>
<dbReference type="Proteomes" id="UP000739538">
    <property type="component" value="Unassembled WGS sequence"/>
</dbReference>
<name>A0A956SHJ7_UNCEI</name>
<gene>
    <name evidence="2" type="ORF">KDA27_22215</name>
</gene>
<feature type="chain" id="PRO_5036762661" evidence="1">
    <location>
        <begin position="25"/>
        <end position="300"/>
    </location>
</feature>
<sequence>MYAAKRIGLLLVVLSILGLGSAHASTVVGTKELVFMAGYIVVGTLDELEDERHVKPTSSGSYFTHHRRGVIHVGRTLKGEPPDEILVDWCTHHTERSPDGPTVRTVTSLEDGERAIWLILLGWAPEGQPREASPISRPLTEVGEIEKELGFQNRIGSPSWGGLLERDELPPTVVAAADSLLGFYAANGVPTGVGVGWLERRWEWRSFSSAFAIQSGPQDVITEDVESWLLSHGWRLTGSEENDLESRRWWTRGDLRCETYESSAFRTERSETDHRDWSRILHSLPEGGLTVRICQVKDHE</sequence>
<accession>A0A956SHJ7</accession>
<protein>
    <submittedName>
        <fullName evidence="2">Uncharacterized protein</fullName>
    </submittedName>
</protein>
<evidence type="ECO:0000256" key="1">
    <source>
        <dbReference type="SAM" id="SignalP"/>
    </source>
</evidence>
<feature type="signal peptide" evidence="1">
    <location>
        <begin position="1"/>
        <end position="24"/>
    </location>
</feature>
<proteinExistence type="predicted"/>
<evidence type="ECO:0000313" key="3">
    <source>
        <dbReference type="Proteomes" id="UP000739538"/>
    </source>
</evidence>
<organism evidence="2 3">
    <name type="scientific">Eiseniibacteriota bacterium</name>
    <dbReference type="NCBI Taxonomy" id="2212470"/>
    <lineage>
        <taxon>Bacteria</taxon>
        <taxon>Candidatus Eiseniibacteriota</taxon>
    </lineage>
</organism>
<evidence type="ECO:0000313" key="2">
    <source>
        <dbReference type="EMBL" id="MCA9758528.1"/>
    </source>
</evidence>